<evidence type="ECO:0000259" key="5">
    <source>
        <dbReference type="Pfam" id="PF00496"/>
    </source>
</evidence>
<dbReference type="AlphaFoldDB" id="A0A6N6N7H7"/>
<dbReference type="EMBL" id="WAIE01000001">
    <property type="protein sequence ID" value="KAB1443037.1"/>
    <property type="molecule type" value="Genomic_DNA"/>
</dbReference>
<reference evidence="6 7" key="1">
    <citation type="journal article" date="2017" name="Int. J. Syst. Evol. Microbiol.">
        <title>Desulfovibrio senegalensis sp. nov., a mesophilic sulfate reducer isolated from marine sediment.</title>
        <authorList>
            <person name="Thioye A."/>
            <person name="Gam Z.B.A."/>
            <person name="Mbengue M."/>
            <person name="Cayol J.L."/>
            <person name="Joseph-Bartoli M."/>
            <person name="Toure-Kane C."/>
            <person name="Labat M."/>
        </authorList>
    </citation>
    <scope>NUCLEOTIDE SEQUENCE [LARGE SCALE GENOMIC DNA]</scope>
    <source>
        <strain evidence="6 7">DSM 101509</strain>
    </source>
</reference>
<evidence type="ECO:0000313" key="6">
    <source>
        <dbReference type="EMBL" id="KAB1443037.1"/>
    </source>
</evidence>
<dbReference type="GO" id="GO:0030288">
    <property type="term" value="C:outer membrane-bounded periplasmic space"/>
    <property type="evidence" value="ECO:0007669"/>
    <property type="project" value="UniProtKB-ARBA"/>
</dbReference>
<dbReference type="PANTHER" id="PTHR30290:SF9">
    <property type="entry name" value="OLIGOPEPTIDE-BINDING PROTEIN APPA"/>
    <property type="match status" value="1"/>
</dbReference>
<dbReference type="PANTHER" id="PTHR30290">
    <property type="entry name" value="PERIPLASMIC BINDING COMPONENT OF ABC TRANSPORTER"/>
    <property type="match status" value="1"/>
</dbReference>
<dbReference type="InterPro" id="IPR023765">
    <property type="entry name" value="SBP_5_CS"/>
</dbReference>
<proteinExistence type="inferred from homology"/>
<keyword evidence="2" id="KW-0813">Transport</keyword>
<feature type="domain" description="Solute-binding protein family 5" evidence="5">
    <location>
        <begin position="73"/>
        <end position="452"/>
    </location>
</feature>
<feature type="signal peptide" evidence="4">
    <location>
        <begin position="1"/>
        <end position="22"/>
    </location>
</feature>
<dbReference type="RefSeq" id="WP_151149300.1">
    <property type="nucleotide sequence ID" value="NZ_WAIE01000001.1"/>
</dbReference>
<dbReference type="GO" id="GO:0015833">
    <property type="term" value="P:peptide transport"/>
    <property type="evidence" value="ECO:0007669"/>
    <property type="project" value="TreeGrafter"/>
</dbReference>
<dbReference type="GO" id="GO:1904680">
    <property type="term" value="F:peptide transmembrane transporter activity"/>
    <property type="evidence" value="ECO:0007669"/>
    <property type="project" value="TreeGrafter"/>
</dbReference>
<dbReference type="PROSITE" id="PS01040">
    <property type="entry name" value="SBP_BACTERIAL_5"/>
    <property type="match status" value="1"/>
</dbReference>
<dbReference type="Gene3D" id="3.40.190.10">
    <property type="entry name" value="Periplasmic binding protein-like II"/>
    <property type="match status" value="1"/>
</dbReference>
<dbReference type="InterPro" id="IPR039424">
    <property type="entry name" value="SBP_5"/>
</dbReference>
<dbReference type="OrthoDB" id="9772924at2"/>
<evidence type="ECO:0000256" key="4">
    <source>
        <dbReference type="SAM" id="SignalP"/>
    </source>
</evidence>
<sequence>MFKKALLFAMLAVFVITGTAIAAPKKGGTLVFARGADSPGLDPAYETDGNSFMVCDNLYDALVAFAPESTDLLPGLAESWDISPDGKTYTFHLRKGVKFHDGTDFNADAVVFSHGRQMKDKSNIKFFSKTWAWPENPPAPEYWLSMGMDDLIASIEATDDYTVVYKLKKPEAPFIANMAMDFADIVSPTAVLKYGQDYITHPVGTGPFKLTKWMKNDRIILERAEGYWNGDAYLDKVIFRVIPDNSVRFLELKSGNVHVCQYPNPEDVEMAEADPNLEVVTQPGMNVGYLSFNHTKSIWQDPKVRQAIAHVVNKKAIVDNIYYGMGIPAKNTIPPNLWSYNNDIVDYPYDIEKAKALLTEAKFFEKLKAAGQDKITLWCMPVARPYNPSGMKVGEALQADLKKLGINVELVTMEWGTYLKKQRKQDPTMDLFQLGWTGDNGDPDNFLAVLLDGLADPNVRTQWKNEEYHKLMVDGRATTDKAKRIEIYRRAQQLIHDEVPMINMAHSIVAQPQSKRVQDFKLHPTASVYLHKVWMK</sequence>
<comment type="caution">
    <text evidence="6">The sequence shown here is derived from an EMBL/GenBank/DDBJ whole genome shotgun (WGS) entry which is preliminary data.</text>
</comment>
<organism evidence="6 7">
    <name type="scientific">Pseudodesulfovibrio senegalensis</name>
    <dbReference type="NCBI Taxonomy" id="1721087"/>
    <lineage>
        <taxon>Bacteria</taxon>
        <taxon>Pseudomonadati</taxon>
        <taxon>Thermodesulfobacteriota</taxon>
        <taxon>Desulfovibrionia</taxon>
        <taxon>Desulfovibrionales</taxon>
        <taxon>Desulfovibrionaceae</taxon>
    </lineage>
</organism>
<keyword evidence="3 4" id="KW-0732">Signal</keyword>
<accession>A0A6N6N7H7</accession>
<evidence type="ECO:0000256" key="2">
    <source>
        <dbReference type="ARBA" id="ARBA00022448"/>
    </source>
</evidence>
<dbReference type="CDD" id="cd08493">
    <property type="entry name" value="PBP2_DppA_like"/>
    <property type="match status" value="1"/>
</dbReference>
<dbReference type="InterPro" id="IPR030678">
    <property type="entry name" value="Peptide/Ni-bd"/>
</dbReference>
<dbReference type="GO" id="GO:0043190">
    <property type="term" value="C:ATP-binding cassette (ABC) transporter complex"/>
    <property type="evidence" value="ECO:0007669"/>
    <property type="project" value="InterPro"/>
</dbReference>
<protein>
    <submittedName>
        <fullName evidence="6">ABC transporter substrate-binding protein</fullName>
    </submittedName>
</protein>
<dbReference type="Pfam" id="PF00496">
    <property type="entry name" value="SBP_bac_5"/>
    <property type="match status" value="1"/>
</dbReference>
<dbReference type="Gene3D" id="3.10.105.10">
    <property type="entry name" value="Dipeptide-binding Protein, Domain 3"/>
    <property type="match status" value="1"/>
</dbReference>
<dbReference type="PIRSF" id="PIRSF002741">
    <property type="entry name" value="MppA"/>
    <property type="match status" value="1"/>
</dbReference>
<dbReference type="SUPFAM" id="SSF53850">
    <property type="entry name" value="Periplasmic binding protein-like II"/>
    <property type="match status" value="1"/>
</dbReference>
<name>A0A6N6N7H7_9BACT</name>
<dbReference type="Gene3D" id="3.90.76.10">
    <property type="entry name" value="Dipeptide-binding Protein, Domain 1"/>
    <property type="match status" value="1"/>
</dbReference>
<evidence type="ECO:0000313" key="7">
    <source>
        <dbReference type="Proteomes" id="UP000438699"/>
    </source>
</evidence>
<feature type="chain" id="PRO_5026900070" evidence="4">
    <location>
        <begin position="23"/>
        <end position="536"/>
    </location>
</feature>
<evidence type="ECO:0000256" key="3">
    <source>
        <dbReference type="ARBA" id="ARBA00022729"/>
    </source>
</evidence>
<comment type="similarity">
    <text evidence="1">Belongs to the bacterial solute-binding protein 5 family.</text>
</comment>
<dbReference type="InterPro" id="IPR000914">
    <property type="entry name" value="SBP_5_dom"/>
</dbReference>
<keyword evidence="7" id="KW-1185">Reference proteome</keyword>
<dbReference type="Proteomes" id="UP000438699">
    <property type="component" value="Unassembled WGS sequence"/>
</dbReference>
<evidence type="ECO:0000256" key="1">
    <source>
        <dbReference type="ARBA" id="ARBA00005695"/>
    </source>
</evidence>
<gene>
    <name evidence="6" type="ORF">F8A88_01885</name>
</gene>